<evidence type="ECO:0000256" key="2">
    <source>
        <dbReference type="ARBA" id="ARBA00009477"/>
    </source>
</evidence>
<comment type="subcellular location">
    <subcellularLocation>
        <location evidence="1">Cell envelope</location>
    </subcellularLocation>
</comment>
<evidence type="ECO:0000313" key="9">
    <source>
        <dbReference type="Proteomes" id="UP000198305"/>
    </source>
</evidence>
<organism evidence="8 9">
    <name type="scientific">Methylobacillus rhizosphaerae</name>
    <dbReference type="NCBI Taxonomy" id="551994"/>
    <lineage>
        <taxon>Bacteria</taxon>
        <taxon>Pseudomonadati</taxon>
        <taxon>Pseudomonadota</taxon>
        <taxon>Betaproteobacteria</taxon>
        <taxon>Nitrosomonadales</taxon>
        <taxon>Methylophilaceae</taxon>
        <taxon>Methylobacillus</taxon>
    </lineage>
</organism>
<dbReference type="InterPro" id="IPR006143">
    <property type="entry name" value="RND_pump_MFP"/>
</dbReference>
<evidence type="ECO:0000259" key="4">
    <source>
        <dbReference type="Pfam" id="PF25876"/>
    </source>
</evidence>
<dbReference type="NCBIfam" id="NF007132">
    <property type="entry name" value="PRK09578.1"/>
    <property type="match status" value="1"/>
</dbReference>
<feature type="domain" description="Multidrug resistance protein MdtA-like beta-barrel" evidence="6">
    <location>
        <begin position="210"/>
        <end position="296"/>
    </location>
</feature>
<sequence>MPPISSCYRKLLFVAVTLATLSACKQEQVGNDDGTTPEVEVHIAAVTTMPATMTAPGRLEAYRQAEVRARVAGIVTERLYQEGQEVKKGTPLFLINPELLAAARDQAAGALASAEAGHRNALDKLDRYRDLASDHSVSEREYQAAIAEEMQAKAQVLTAKAQWDKANLDFGYAKVTSPINGRARRALVTEGALVGLDSPTPLTTVEQLDPIYVNFSQPATEVMALQRAIKAGKMQGMSKDSMEVKLIFPDGSEYEQSGKLFFSDMAVDSNTDTVAMRALFNNPERALLPGAYVEVKWTQAENPSAILIPRDALVRTAESSSVMVVDQQEQVQAIEVTAPAMQDGQWIITSGLHGGERVITTAPAMMAPGSKVKVRNSVQP</sequence>
<dbReference type="PANTHER" id="PTHR30158">
    <property type="entry name" value="ACRA/E-RELATED COMPONENT OF DRUG EFFLUX TRANSPORTER"/>
    <property type="match status" value="1"/>
</dbReference>
<dbReference type="GO" id="GO:0005886">
    <property type="term" value="C:plasma membrane"/>
    <property type="evidence" value="ECO:0007669"/>
    <property type="project" value="UniProtKB-SubCell"/>
</dbReference>
<keyword evidence="9" id="KW-1185">Reference proteome</keyword>
<dbReference type="PANTHER" id="PTHR30158:SF24">
    <property type="entry name" value="HLYD FAMILY SECRETION PROTEIN"/>
    <property type="match status" value="1"/>
</dbReference>
<evidence type="ECO:0000313" key="8">
    <source>
        <dbReference type="EMBL" id="SNR83959.1"/>
    </source>
</evidence>
<keyword evidence="3" id="KW-0732">Signal</keyword>
<dbReference type="NCBIfam" id="TIGR01730">
    <property type="entry name" value="RND_mfp"/>
    <property type="match status" value="1"/>
</dbReference>
<gene>
    <name evidence="8" type="ORF">SAMN05192560_1330</name>
</gene>
<dbReference type="Gene3D" id="2.40.30.170">
    <property type="match status" value="1"/>
</dbReference>
<dbReference type="Pfam" id="PF25944">
    <property type="entry name" value="Beta-barrel_RND"/>
    <property type="match status" value="1"/>
</dbReference>
<dbReference type="RefSeq" id="WP_089375447.1">
    <property type="nucleotide sequence ID" value="NZ_FZOA01000005.1"/>
</dbReference>
<proteinExistence type="inferred from homology"/>
<accession>A0A238ZLF8</accession>
<dbReference type="InterPro" id="IPR058624">
    <property type="entry name" value="MdtA-like_HH"/>
</dbReference>
<reference evidence="9" key="1">
    <citation type="submission" date="2017-06" db="EMBL/GenBank/DDBJ databases">
        <authorList>
            <person name="Varghese N."/>
            <person name="Submissions S."/>
        </authorList>
    </citation>
    <scope>NUCLEOTIDE SEQUENCE [LARGE SCALE GENOMIC DNA]</scope>
    <source>
        <strain evidence="9">Ca-68</strain>
    </source>
</reference>
<evidence type="ECO:0000259" key="6">
    <source>
        <dbReference type="Pfam" id="PF25944"/>
    </source>
</evidence>
<feature type="chain" id="PRO_5013122388" evidence="3">
    <location>
        <begin position="26"/>
        <end position="380"/>
    </location>
</feature>
<evidence type="ECO:0000256" key="3">
    <source>
        <dbReference type="SAM" id="SignalP"/>
    </source>
</evidence>
<evidence type="ECO:0000259" key="7">
    <source>
        <dbReference type="Pfam" id="PF25967"/>
    </source>
</evidence>
<dbReference type="Gene3D" id="1.10.287.470">
    <property type="entry name" value="Helix hairpin bin"/>
    <property type="match status" value="1"/>
</dbReference>
<dbReference type="AlphaFoldDB" id="A0A238ZLF8"/>
<dbReference type="GO" id="GO:0022857">
    <property type="term" value="F:transmembrane transporter activity"/>
    <property type="evidence" value="ECO:0007669"/>
    <property type="project" value="InterPro"/>
</dbReference>
<dbReference type="InterPro" id="IPR058625">
    <property type="entry name" value="MdtA-like_BSH"/>
</dbReference>
<evidence type="ECO:0000259" key="5">
    <source>
        <dbReference type="Pfam" id="PF25917"/>
    </source>
</evidence>
<feature type="domain" description="Multidrug resistance protein MdtA-like C-terminal permuted SH3" evidence="7">
    <location>
        <begin position="305"/>
        <end position="360"/>
    </location>
</feature>
<dbReference type="Gene3D" id="2.40.50.100">
    <property type="match status" value="1"/>
</dbReference>
<feature type="domain" description="Multidrug resistance protein MdtA-like barrel-sandwich hybrid" evidence="5">
    <location>
        <begin position="63"/>
        <end position="205"/>
    </location>
</feature>
<dbReference type="SUPFAM" id="SSF111369">
    <property type="entry name" value="HlyD-like secretion proteins"/>
    <property type="match status" value="1"/>
</dbReference>
<dbReference type="EMBL" id="FZOA01000005">
    <property type="protein sequence ID" value="SNR83959.1"/>
    <property type="molecule type" value="Genomic_DNA"/>
</dbReference>
<dbReference type="InterPro" id="IPR058627">
    <property type="entry name" value="MdtA-like_C"/>
</dbReference>
<feature type="domain" description="Multidrug resistance protein MdtA-like alpha-helical hairpin" evidence="4">
    <location>
        <begin position="105"/>
        <end position="172"/>
    </location>
</feature>
<evidence type="ECO:0000256" key="1">
    <source>
        <dbReference type="ARBA" id="ARBA00004196"/>
    </source>
</evidence>
<dbReference type="Pfam" id="PF25917">
    <property type="entry name" value="BSH_RND"/>
    <property type="match status" value="1"/>
</dbReference>
<feature type="signal peptide" evidence="3">
    <location>
        <begin position="1"/>
        <end position="25"/>
    </location>
</feature>
<dbReference type="InterPro" id="IPR058626">
    <property type="entry name" value="MdtA-like_b-barrel"/>
</dbReference>
<protein>
    <submittedName>
        <fullName evidence="8">Membrane fusion protein, multidrug efflux system</fullName>
    </submittedName>
</protein>
<dbReference type="Pfam" id="PF25967">
    <property type="entry name" value="RND-MFP_C"/>
    <property type="match status" value="1"/>
</dbReference>
<dbReference type="Gene3D" id="2.40.420.20">
    <property type="match status" value="1"/>
</dbReference>
<dbReference type="Proteomes" id="UP000198305">
    <property type="component" value="Unassembled WGS sequence"/>
</dbReference>
<comment type="similarity">
    <text evidence="2">Belongs to the membrane fusion protein (MFP) (TC 8.A.1) family.</text>
</comment>
<name>A0A238ZLF8_9PROT</name>
<dbReference type="GO" id="GO:0046677">
    <property type="term" value="P:response to antibiotic"/>
    <property type="evidence" value="ECO:0007669"/>
    <property type="project" value="TreeGrafter"/>
</dbReference>
<dbReference type="OrthoDB" id="9783047at2"/>
<dbReference type="Pfam" id="PF25876">
    <property type="entry name" value="HH_MFP_RND"/>
    <property type="match status" value="1"/>
</dbReference>